<keyword evidence="2" id="KW-1185">Reference proteome</keyword>
<gene>
    <name evidence="1" type="ORF">GGR05_000606</name>
</gene>
<dbReference type="EMBL" id="JACIDO010000001">
    <property type="protein sequence ID" value="MBB3934495.1"/>
    <property type="molecule type" value="Genomic_DNA"/>
</dbReference>
<evidence type="ECO:0000313" key="1">
    <source>
        <dbReference type="EMBL" id="MBB3934495.1"/>
    </source>
</evidence>
<dbReference type="AlphaFoldDB" id="A0A7W6BTV0"/>
<dbReference type="OrthoDB" id="7597216at2"/>
<proteinExistence type="predicted"/>
<reference evidence="1 2" key="1">
    <citation type="submission" date="2020-08" db="EMBL/GenBank/DDBJ databases">
        <title>Genomic Encyclopedia of Type Strains, Phase IV (KMG-IV): sequencing the most valuable type-strain genomes for metagenomic binning, comparative biology and taxonomic classification.</title>
        <authorList>
            <person name="Goeker M."/>
        </authorList>
    </citation>
    <scope>NUCLEOTIDE SEQUENCE [LARGE SCALE GENOMIC DNA]</scope>
    <source>
        <strain evidence="1 2">DSM 25024</strain>
    </source>
</reference>
<dbReference type="CDD" id="cd08054">
    <property type="entry name" value="gp6"/>
    <property type="match status" value="1"/>
</dbReference>
<dbReference type="Pfam" id="PF05135">
    <property type="entry name" value="Phage_connect_1"/>
    <property type="match status" value="1"/>
</dbReference>
<dbReference type="Proteomes" id="UP000531216">
    <property type="component" value="Unassembled WGS sequence"/>
</dbReference>
<comment type="caution">
    <text evidence="1">The sequence shown here is derived from an EMBL/GenBank/DDBJ whole genome shotgun (WGS) entry which is preliminary data.</text>
</comment>
<organism evidence="1 2">
    <name type="scientific">Aureimonas phyllosphaerae</name>
    <dbReference type="NCBI Taxonomy" id="1166078"/>
    <lineage>
        <taxon>Bacteria</taxon>
        <taxon>Pseudomonadati</taxon>
        <taxon>Pseudomonadota</taxon>
        <taxon>Alphaproteobacteria</taxon>
        <taxon>Hyphomicrobiales</taxon>
        <taxon>Aurantimonadaceae</taxon>
        <taxon>Aureimonas</taxon>
    </lineage>
</organism>
<dbReference type="InterPro" id="IPR021146">
    <property type="entry name" value="Phage_gp6-like_head-tail"/>
</dbReference>
<name>A0A7W6BTV0_9HYPH</name>
<sequence>MIWIENGPVEAEPVTLAEAKAHIRVEREDEDTAIAAFVRAARETIEARTGLVLASRAMRLCLDGPPLPDLALSKGPAREVTAARIFDEAGEPQDVDPASVRIVRAGGALRLPPALTGAAGRDVEIEMEMGVAAVPDMLRLAMLHLVSVSYEMRGAAPPAMQPAHLPPLVRGLLAPYRRVGL</sequence>
<dbReference type="InterPro" id="IPR011738">
    <property type="entry name" value="Phage_CHP"/>
</dbReference>
<protein>
    <submittedName>
        <fullName evidence="1">Putative phiE125 gp8 family phage protein</fullName>
    </submittedName>
</protein>
<evidence type="ECO:0000313" key="2">
    <source>
        <dbReference type="Proteomes" id="UP000531216"/>
    </source>
</evidence>
<dbReference type="RefSeq" id="WP_090958230.1">
    <property type="nucleotide sequence ID" value="NZ_FOOA01000001.1"/>
</dbReference>
<dbReference type="Gene3D" id="1.10.3230.30">
    <property type="entry name" value="Phage gp6-like head-tail connector protein"/>
    <property type="match status" value="1"/>
</dbReference>
<dbReference type="NCBIfam" id="TIGR02215">
    <property type="entry name" value="phage_chp_gp8"/>
    <property type="match status" value="1"/>
</dbReference>
<accession>A0A7W6BTV0</accession>